<gene>
    <name evidence="1" type="ORF">L1987_86909</name>
</gene>
<proteinExistence type="predicted"/>
<evidence type="ECO:0000313" key="1">
    <source>
        <dbReference type="EMBL" id="KAI3677285.1"/>
    </source>
</evidence>
<dbReference type="EMBL" id="CM042046">
    <property type="protein sequence ID" value="KAI3677285.1"/>
    <property type="molecule type" value="Genomic_DNA"/>
</dbReference>
<sequence length="143" mass="16616">MELEKALFFQVNNKDNPRIPIEDTNAKSDYVEEKNHASITETQEVMLSTELNSMTMTGKSGNSEIHNEEKLLAMWIQESQDSQEGCYNFSAKYFRYLTVQKLFVLYHGYQLTMLSLTSLIIDFCDISKSVFVFEETDESSIFY</sequence>
<reference evidence="1 2" key="2">
    <citation type="journal article" date="2022" name="Mol. Ecol. Resour.">
        <title>The genomes of chicory, endive, great burdock and yacon provide insights into Asteraceae paleo-polyploidization history and plant inulin production.</title>
        <authorList>
            <person name="Fan W."/>
            <person name="Wang S."/>
            <person name="Wang H."/>
            <person name="Wang A."/>
            <person name="Jiang F."/>
            <person name="Liu H."/>
            <person name="Zhao H."/>
            <person name="Xu D."/>
            <person name="Zhang Y."/>
        </authorList>
    </citation>
    <scope>NUCLEOTIDE SEQUENCE [LARGE SCALE GENOMIC DNA]</scope>
    <source>
        <strain evidence="2">cv. Yunnan</strain>
        <tissue evidence="1">Leaves</tissue>
    </source>
</reference>
<name>A0ACB8Y4W1_9ASTR</name>
<evidence type="ECO:0000313" key="2">
    <source>
        <dbReference type="Proteomes" id="UP001056120"/>
    </source>
</evidence>
<comment type="caution">
    <text evidence="1">The sequence shown here is derived from an EMBL/GenBank/DDBJ whole genome shotgun (WGS) entry which is preliminary data.</text>
</comment>
<dbReference type="Proteomes" id="UP001056120">
    <property type="component" value="Linkage Group LG29"/>
</dbReference>
<protein>
    <submittedName>
        <fullName evidence="1">Uncharacterized protein</fullName>
    </submittedName>
</protein>
<accession>A0ACB8Y4W1</accession>
<reference evidence="2" key="1">
    <citation type="journal article" date="2022" name="Mol. Ecol. Resour.">
        <title>The genomes of chicory, endive, great burdock and yacon provide insights into Asteraceae palaeo-polyploidization history and plant inulin production.</title>
        <authorList>
            <person name="Fan W."/>
            <person name="Wang S."/>
            <person name="Wang H."/>
            <person name="Wang A."/>
            <person name="Jiang F."/>
            <person name="Liu H."/>
            <person name="Zhao H."/>
            <person name="Xu D."/>
            <person name="Zhang Y."/>
        </authorList>
    </citation>
    <scope>NUCLEOTIDE SEQUENCE [LARGE SCALE GENOMIC DNA]</scope>
    <source>
        <strain evidence="2">cv. Yunnan</strain>
    </source>
</reference>
<organism evidence="1 2">
    <name type="scientific">Smallanthus sonchifolius</name>
    <dbReference type="NCBI Taxonomy" id="185202"/>
    <lineage>
        <taxon>Eukaryota</taxon>
        <taxon>Viridiplantae</taxon>
        <taxon>Streptophyta</taxon>
        <taxon>Embryophyta</taxon>
        <taxon>Tracheophyta</taxon>
        <taxon>Spermatophyta</taxon>
        <taxon>Magnoliopsida</taxon>
        <taxon>eudicotyledons</taxon>
        <taxon>Gunneridae</taxon>
        <taxon>Pentapetalae</taxon>
        <taxon>asterids</taxon>
        <taxon>campanulids</taxon>
        <taxon>Asterales</taxon>
        <taxon>Asteraceae</taxon>
        <taxon>Asteroideae</taxon>
        <taxon>Heliantheae alliance</taxon>
        <taxon>Millerieae</taxon>
        <taxon>Smallanthus</taxon>
    </lineage>
</organism>
<keyword evidence="2" id="KW-1185">Reference proteome</keyword>